<sequence length="295" mass="32296">MFRFFEGVGASVKGLACCFAFAVSMPVVAQAGQLLETVAKLEADVGGRIGVVVRHTGSDWSIEHRPNERFPMASTFKALLCGGVLARVDQGQENLENVARYTADELVRYSPVTEKHVATGMSVGDLCEATITVSDNSAANFLLKRLGGPEGFTRFMRGIGDEDTRLDRWEVEMSESKPGDLRDTTTPEAISKSLGKLLFGDILQPHSRELLTHWMINNKVADALMRKHLPTGWRIADRSGMGHYGTRGNIAALWTETGEVYLAAIYMTGSDADVKTRNATIAEVGQAIFVEIKQR</sequence>
<dbReference type="STRING" id="989403.SAMN05421798_10415"/>
<dbReference type="PANTHER" id="PTHR35333">
    <property type="entry name" value="BETA-LACTAMASE"/>
    <property type="match status" value="1"/>
</dbReference>
<evidence type="ECO:0000256" key="4">
    <source>
        <dbReference type="ARBA" id="ARBA00022801"/>
    </source>
</evidence>
<dbReference type="NCBIfam" id="NF033103">
    <property type="entry name" value="bla_class_A"/>
    <property type="match status" value="1"/>
</dbReference>
<name>A0A165SXE3_9HYPH</name>
<comment type="catalytic activity">
    <reaction evidence="1 6">
        <text>a beta-lactam + H2O = a substituted beta-amino acid</text>
        <dbReference type="Rhea" id="RHEA:20401"/>
        <dbReference type="ChEBI" id="CHEBI:15377"/>
        <dbReference type="ChEBI" id="CHEBI:35627"/>
        <dbReference type="ChEBI" id="CHEBI:140347"/>
        <dbReference type="EC" id="3.5.2.6"/>
    </reaction>
</comment>
<dbReference type="PROSITE" id="PS00146">
    <property type="entry name" value="BETA_LACTAMASE_A"/>
    <property type="match status" value="1"/>
</dbReference>
<gene>
    <name evidence="9" type="primary">blaP</name>
    <name evidence="9" type="ORF">PsAD2_04694</name>
</gene>
<evidence type="ECO:0000256" key="1">
    <source>
        <dbReference type="ARBA" id="ARBA00001526"/>
    </source>
</evidence>
<dbReference type="Gene3D" id="3.40.710.10">
    <property type="entry name" value="DD-peptidase/beta-lactamase superfamily"/>
    <property type="match status" value="1"/>
</dbReference>
<dbReference type="PANTHER" id="PTHR35333:SF3">
    <property type="entry name" value="BETA-LACTAMASE-TYPE TRANSPEPTIDASE FOLD CONTAINING PROTEIN"/>
    <property type="match status" value="1"/>
</dbReference>
<dbReference type="InterPro" id="IPR000871">
    <property type="entry name" value="Beta-lactam_class-A"/>
</dbReference>
<dbReference type="Pfam" id="PF13354">
    <property type="entry name" value="Beta-lactamase2"/>
    <property type="match status" value="1"/>
</dbReference>
<keyword evidence="4 6" id="KW-0378">Hydrolase</keyword>
<dbReference type="InterPro" id="IPR045155">
    <property type="entry name" value="Beta-lactam_cat"/>
</dbReference>
<evidence type="ECO:0000256" key="2">
    <source>
        <dbReference type="ARBA" id="ARBA00009009"/>
    </source>
</evidence>
<evidence type="ECO:0000313" key="10">
    <source>
        <dbReference type="Proteomes" id="UP000076577"/>
    </source>
</evidence>
<dbReference type="PRINTS" id="PR00118">
    <property type="entry name" value="BLACTAMASEA"/>
</dbReference>
<proteinExistence type="inferred from homology"/>
<feature type="domain" description="Beta-lactamase class A catalytic" evidence="8">
    <location>
        <begin position="50"/>
        <end position="266"/>
    </location>
</feature>
<evidence type="ECO:0000256" key="7">
    <source>
        <dbReference type="SAM" id="SignalP"/>
    </source>
</evidence>
<dbReference type="RefSeq" id="WP_068011268.1">
    <property type="nucleotide sequence ID" value="NZ_FOFM01000004.1"/>
</dbReference>
<keyword evidence="7" id="KW-0732">Signal</keyword>
<evidence type="ECO:0000256" key="6">
    <source>
        <dbReference type="RuleBase" id="RU361140"/>
    </source>
</evidence>
<keyword evidence="10" id="KW-1185">Reference proteome</keyword>
<dbReference type="GO" id="GO:0030655">
    <property type="term" value="P:beta-lactam antibiotic catabolic process"/>
    <property type="evidence" value="ECO:0007669"/>
    <property type="project" value="InterPro"/>
</dbReference>
<comment type="caution">
    <text evidence="9">The sequence shown here is derived from an EMBL/GenBank/DDBJ whole genome shotgun (WGS) entry which is preliminary data.</text>
</comment>
<dbReference type="InterPro" id="IPR023650">
    <property type="entry name" value="Beta-lactam_class-A_AS"/>
</dbReference>
<dbReference type="GO" id="GO:0046677">
    <property type="term" value="P:response to antibiotic"/>
    <property type="evidence" value="ECO:0007669"/>
    <property type="project" value="UniProtKB-UniRule"/>
</dbReference>
<dbReference type="EC" id="3.5.2.6" evidence="3 6"/>
<protein>
    <recommendedName>
        <fullName evidence="3 6">Beta-lactamase</fullName>
        <ecNumber evidence="3 6">3.5.2.6</ecNumber>
    </recommendedName>
</protein>
<dbReference type="Proteomes" id="UP000076577">
    <property type="component" value="Unassembled WGS sequence"/>
</dbReference>
<accession>A0A165SXE3</accession>
<reference evidence="9 10" key="1">
    <citation type="journal article" date="2016" name="Front. Microbiol.">
        <title>Comparative Genomic Analysis Reveals a Diverse Repertoire of Genes Involved in Prokaryote-Eukaryote Interactions within the Pseudovibrio Genus.</title>
        <authorList>
            <person name="Romano S."/>
            <person name="Fernandez-Guerra A."/>
            <person name="Reen F.J."/>
            <person name="Glockner F.O."/>
            <person name="Crowley S.P."/>
            <person name="O'Sullivan O."/>
            <person name="Cotter P.D."/>
            <person name="Adams C."/>
            <person name="Dobson A.D."/>
            <person name="O'Gara F."/>
        </authorList>
    </citation>
    <scope>NUCLEOTIDE SEQUENCE [LARGE SCALE GENOMIC DNA]</scope>
    <source>
        <strain evidence="9 10">Ad2</strain>
    </source>
</reference>
<dbReference type="AlphaFoldDB" id="A0A165SXE3"/>
<keyword evidence="5 6" id="KW-0046">Antibiotic resistance</keyword>
<dbReference type="PATRIC" id="fig|989403.3.peg.5134"/>
<evidence type="ECO:0000313" key="9">
    <source>
        <dbReference type="EMBL" id="KZL04610.1"/>
    </source>
</evidence>
<feature type="signal peptide" evidence="7">
    <location>
        <begin position="1"/>
        <end position="29"/>
    </location>
</feature>
<dbReference type="OrthoDB" id="9784149at2"/>
<dbReference type="InterPro" id="IPR012338">
    <property type="entry name" value="Beta-lactam/transpept-like"/>
</dbReference>
<organism evidence="9 10">
    <name type="scientific">Pseudovibrio axinellae</name>
    <dbReference type="NCBI Taxonomy" id="989403"/>
    <lineage>
        <taxon>Bacteria</taxon>
        <taxon>Pseudomonadati</taxon>
        <taxon>Pseudomonadota</taxon>
        <taxon>Alphaproteobacteria</taxon>
        <taxon>Hyphomicrobiales</taxon>
        <taxon>Stappiaceae</taxon>
        <taxon>Pseudovibrio</taxon>
    </lineage>
</organism>
<comment type="similarity">
    <text evidence="2 6">Belongs to the class-A beta-lactamase family.</text>
</comment>
<feature type="chain" id="PRO_5007866735" description="Beta-lactamase" evidence="7">
    <location>
        <begin position="30"/>
        <end position="295"/>
    </location>
</feature>
<evidence type="ECO:0000259" key="8">
    <source>
        <dbReference type="Pfam" id="PF13354"/>
    </source>
</evidence>
<evidence type="ECO:0000256" key="5">
    <source>
        <dbReference type="ARBA" id="ARBA00023251"/>
    </source>
</evidence>
<dbReference type="GO" id="GO:0008800">
    <property type="term" value="F:beta-lactamase activity"/>
    <property type="evidence" value="ECO:0007669"/>
    <property type="project" value="UniProtKB-UniRule"/>
</dbReference>
<evidence type="ECO:0000256" key="3">
    <source>
        <dbReference type="ARBA" id="ARBA00012865"/>
    </source>
</evidence>
<dbReference type="SUPFAM" id="SSF56601">
    <property type="entry name" value="beta-lactamase/transpeptidase-like"/>
    <property type="match status" value="1"/>
</dbReference>
<dbReference type="EMBL" id="LMCB01000161">
    <property type="protein sequence ID" value="KZL04610.1"/>
    <property type="molecule type" value="Genomic_DNA"/>
</dbReference>